<organism evidence="6 7">
    <name type="scientific">Pantoea alhagi</name>
    <dbReference type="NCBI Taxonomy" id="1891675"/>
    <lineage>
        <taxon>Bacteria</taxon>
        <taxon>Pseudomonadati</taxon>
        <taxon>Pseudomonadota</taxon>
        <taxon>Gammaproteobacteria</taxon>
        <taxon>Enterobacterales</taxon>
        <taxon>Erwiniaceae</taxon>
        <taxon>Pantoea</taxon>
    </lineage>
</organism>
<dbReference type="Pfam" id="PF02922">
    <property type="entry name" value="CBM_48"/>
    <property type="match status" value="1"/>
</dbReference>
<dbReference type="InterPro" id="IPR017853">
    <property type="entry name" value="GH"/>
</dbReference>
<protein>
    <submittedName>
        <fullName evidence="6">Glycogen debranching enzyme GlgX</fullName>
    </submittedName>
</protein>
<name>A0A1W6B8E8_9GAMM</name>
<dbReference type="GO" id="GO:0004135">
    <property type="term" value="F:amylo-alpha-1,6-glucosidase activity"/>
    <property type="evidence" value="ECO:0007669"/>
    <property type="project" value="InterPro"/>
</dbReference>
<feature type="domain" description="Glycosyl hydrolase family 13 catalytic" evidence="5">
    <location>
        <begin position="170"/>
        <end position="576"/>
    </location>
</feature>
<reference evidence="6 7" key="1">
    <citation type="submission" date="2017-02" db="EMBL/GenBank/DDBJ databases">
        <title>Complete genome sequence of the drought resistance-promoting endophyte Pantoea alhagi LTYR-11Z.</title>
        <authorList>
            <person name="Zhang L."/>
        </authorList>
    </citation>
    <scope>NUCLEOTIDE SEQUENCE [LARGE SCALE GENOMIC DNA]</scope>
    <source>
        <strain evidence="6 7">LTYR-11Z</strain>
    </source>
</reference>
<dbReference type="GO" id="GO:0005980">
    <property type="term" value="P:glycogen catabolic process"/>
    <property type="evidence" value="ECO:0007669"/>
    <property type="project" value="InterPro"/>
</dbReference>
<evidence type="ECO:0000256" key="3">
    <source>
        <dbReference type="ARBA" id="ARBA00023295"/>
    </source>
</evidence>
<comment type="similarity">
    <text evidence="1">Belongs to the glycosyl hydrolase 13 family.</text>
</comment>
<dbReference type="SUPFAM" id="SSF81296">
    <property type="entry name" value="E set domains"/>
    <property type="match status" value="1"/>
</dbReference>
<dbReference type="OrthoDB" id="3236218at2"/>
<feature type="compositionally biased region" description="Basic and acidic residues" evidence="4">
    <location>
        <begin position="471"/>
        <end position="487"/>
    </location>
</feature>
<dbReference type="InterPro" id="IPR013783">
    <property type="entry name" value="Ig-like_fold"/>
</dbReference>
<dbReference type="Proteomes" id="UP000192900">
    <property type="component" value="Chromosome"/>
</dbReference>
<dbReference type="InterPro" id="IPR004193">
    <property type="entry name" value="Glyco_hydro_13_N"/>
</dbReference>
<dbReference type="InterPro" id="IPR006047">
    <property type="entry name" value="GH13_cat_dom"/>
</dbReference>
<dbReference type="CDD" id="cd11326">
    <property type="entry name" value="AmyAc_Glg_debranch"/>
    <property type="match status" value="1"/>
</dbReference>
<dbReference type="PANTHER" id="PTHR43002">
    <property type="entry name" value="GLYCOGEN DEBRANCHING ENZYME"/>
    <property type="match status" value="1"/>
</dbReference>
<evidence type="ECO:0000313" key="6">
    <source>
        <dbReference type="EMBL" id="ARJ43334.1"/>
    </source>
</evidence>
<dbReference type="Gene3D" id="2.60.40.10">
    <property type="entry name" value="Immunoglobulins"/>
    <property type="match status" value="1"/>
</dbReference>
<evidence type="ECO:0000256" key="4">
    <source>
        <dbReference type="SAM" id="MobiDB-lite"/>
    </source>
</evidence>
<dbReference type="Pfam" id="PF00128">
    <property type="entry name" value="Alpha-amylase"/>
    <property type="match status" value="1"/>
</dbReference>
<dbReference type="Gene3D" id="2.60.40.1180">
    <property type="entry name" value="Golgi alpha-mannosidase II"/>
    <property type="match status" value="1"/>
</dbReference>
<dbReference type="EMBL" id="CP019706">
    <property type="protein sequence ID" value="ARJ43334.1"/>
    <property type="molecule type" value="Genomic_DNA"/>
</dbReference>
<dbReference type="SUPFAM" id="SSF51011">
    <property type="entry name" value="Glycosyl hydrolase domain"/>
    <property type="match status" value="1"/>
</dbReference>
<dbReference type="InterPro" id="IPR013780">
    <property type="entry name" value="Glyco_hydro_b"/>
</dbReference>
<gene>
    <name evidence="6" type="ORF">B1H58_15690</name>
</gene>
<dbReference type="InterPro" id="IPR014756">
    <property type="entry name" value="Ig_E-set"/>
</dbReference>
<evidence type="ECO:0000256" key="1">
    <source>
        <dbReference type="ARBA" id="ARBA00008061"/>
    </source>
</evidence>
<dbReference type="SUPFAM" id="SSF51445">
    <property type="entry name" value="(Trans)glycosidases"/>
    <property type="match status" value="1"/>
</dbReference>
<keyword evidence="2" id="KW-0378">Hydrolase</keyword>
<keyword evidence="7" id="KW-1185">Reference proteome</keyword>
<proteinExistence type="inferred from homology"/>
<dbReference type="AlphaFoldDB" id="A0A1W6B8E8"/>
<dbReference type="CDD" id="cd02856">
    <property type="entry name" value="E_set_GDE_Isoamylase_N"/>
    <property type="match status" value="1"/>
</dbReference>
<dbReference type="RefSeq" id="WP_085071389.1">
    <property type="nucleotide sequence ID" value="NZ_CP019706.1"/>
</dbReference>
<dbReference type="STRING" id="1891675.B1H58_15690"/>
<dbReference type="InterPro" id="IPR011837">
    <property type="entry name" value="Glycogen_debranch_GlgX"/>
</dbReference>
<dbReference type="InterPro" id="IPR044505">
    <property type="entry name" value="GlgX_Isoamylase_N_E_set"/>
</dbReference>
<feature type="region of interest" description="Disordered" evidence="4">
    <location>
        <begin position="471"/>
        <end position="501"/>
    </location>
</feature>
<evidence type="ECO:0000259" key="5">
    <source>
        <dbReference type="SMART" id="SM00642"/>
    </source>
</evidence>
<keyword evidence="3" id="KW-0326">Glycosidase</keyword>
<dbReference type="KEGG" id="palh:B1H58_15690"/>
<dbReference type="Gene3D" id="3.20.20.80">
    <property type="entry name" value="Glycosidases"/>
    <property type="match status" value="1"/>
</dbReference>
<dbReference type="SMR" id="A0A1W6B8E8"/>
<dbReference type="SMART" id="SM00642">
    <property type="entry name" value="Aamy"/>
    <property type="match status" value="1"/>
</dbReference>
<accession>A0A1W6B8E8</accession>
<evidence type="ECO:0000256" key="2">
    <source>
        <dbReference type="ARBA" id="ARBA00022801"/>
    </source>
</evidence>
<sequence>MSNDQPFEITTGHSHQLGANFDGEGVNFAIFSAHAERVELCLYDQDGKTEIARLDLPEYTHEIWHGYVPGLKPGALYGYRVYGPYDPENGHRFNPNKLLIDPYARELVGDVEWNEAHFAYDLLHEDKDLTFDTRDSGPFTPKCRVIDPNEFDWQDTNRPTIAWPNTIVYEAHVKGFTQLNPALPPELRGNFEGMGHKVSVDYIKSLGITSVELLPIHWFPDDQHLLEKGLKNFWGYNSLAFFAPASRYYGPKGIQGFRDMVRAFHDAGIEVILDVVYNHTAEGNELGPTLSFKGIDNFSYYRTLPDQHRYYINDTGTGNTVNTSHPRVLQMVMDSLRYWAETMHIDGFRFDLGTILGREPEGFDQRGGYFDAVMQDPVLSKLKLIGEPWDIGPGGYQVGGFPPGWAEWNDKYRDTVREYWKGDNVSTDFAARLLGSGDLYDLRGRRPWASVNFITAHDGFTLNDLVSYNEKHNDDNGEDNNDGHNDNRSYNYGVEGPTDDEGINAVRERQKRNFLATLFFSHGTPMLLAGDEFGRSQMGNNNGYCQDSEISWVHWENLPESAEALREFTRQVIALRSKQPLLRRESWRDGMDIKWFNAGGGFQQPEQWDEGSTLGVYLGRSDLQQEEGIWHDVLILLNPFEGNVPFLIPQFGEGGWVLELSTSDTDRRGLVITREKEFELEGRSIVLFRRP</sequence>
<evidence type="ECO:0000313" key="7">
    <source>
        <dbReference type="Proteomes" id="UP000192900"/>
    </source>
</evidence>
<dbReference type="NCBIfam" id="TIGR02100">
    <property type="entry name" value="glgX_debranch"/>
    <property type="match status" value="1"/>
</dbReference>